<evidence type="ECO:0000256" key="11">
    <source>
        <dbReference type="ARBA" id="ARBA00022949"/>
    </source>
</evidence>
<protein>
    <submittedName>
        <fullName evidence="22">CRE-TOCA-1 protein</fullName>
    </submittedName>
</protein>
<keyword evidence="9" id="KW-0254">Endocytosis</keyword>
<reference evidence="23 25" key="2">
    <citation type="submission" date="2019-12" db="EMBL/GenBank/DDBJ databases">
        <title>Chromosome-level assembly of the Caenorhabditis remanei genome.</title>
        <authorList>
            <person name="Teterina A.A."/>
            <person name="Willis J.H."/>
            <person name="Phillips P.C."/>
        </authorList>
    </citation>
    <scope>NUCLEOTIDE SEQUENCE [LARGE SCALE GENOMIC DNA]</scope>
    <source>
        <strain evidence="23 25">PX506</strain>
        <tissue evidence="23">Whole organism</tissue>
    </source>
</reference>
<dbReference type="Gene3D" id="1.20.1270.60">
    <property type="entry name" value="Arfaptin homology (AH) domain/BAR domain"/>
    <property type="match status" value="1"/>
</dbReference>
<dbReference type="PROSITE" id="PS51860">
    <property type="entry name" value="REM_1"/>
    <property type="match status" value="1"/>
</dbReference>
<dbReference type="KEGG" id="crq:GCK72_022298"/>
<keyword evidence="7" id="KW-1003">Cell membrane</keyword>
<dbReference type="GO" id="GO:0048613">
    <property type="term" value="P:embryonic ectodermal digestive tract morphogenesis"/>
    <property type="evidence" value="ECO:0007669"/>
    <property type="project" value="EnsemblMetazoa"/>
</dbReference>
<accession>E3M9X1</accession>
<dbReference type="STRING" id="31234.E3M9X1"/>
<dbReference type="GO" id="GO:1901046">
    <property type="term" value="P:positive regulation of egg-laying behavior"/>
    <property type="evidence" value="ECO:0007669"/>
    <property type="project" value="EnsemblMetazoa"/>
</dbReference>
<dbReference type="InterPro" id="IPR031160">
    <property type="entry name" value="F_BAR_dom"/>
</dbReference>
<feature type="coiled-coil region" evidence="17">
    <location>
        <begin position="463"/>
        <end position="490"/>
    </location>
</feature>
<dbReference type="InterPro" id="IPR036028">
    <property type="entry name" value="SH3-like_dom_sf"/>
</dbReference>
<dbReference type="Gene3D" id="2.30.30.40">
    <property type="entry name" value="SH3 Domains"/>
    <property type="match status" value="1"/>
</dbReference>
<evidence type="ECO:0000256" key="18">
    <source>
        <dbReference type="SAM" id="MobiDB-lite"/>
    </source>
</evidence>
<dbReference type="InterPro" id="IPR027267">
    <property type="entry name" value="AH/BAR_dom_sf"/>
</dbReference>
<dbReference type="FunCoup" id="E3M9X1">
    <property type="interactions" value="2211"/>
</dbReference>
<dbReference type="SUPFAM" id="SSF103657">
    <property type="entry name" value="BAR/IMD domain-like"/>
    <property type="match status" value="1"/>
</dbReference>
<keyword evidence="8" id="KW-0963">Cytoplasm</keyword>
<dbReference type="Proteomes" id="UP000008281">
    <property type="component" value="Unassembled WGS sequence"/>
</dbReference>
<dbReference type="CTD" id="9809501"/>
<feature type="domain" description="REM-1" evidence="21">
    <location>
        <begin position="409"/>
        <end position="486"/>
    </location>
</feature>
<dbReference type="EMBL" id="DS268431">
    <property type="protein sequence ID" value="EFO96897.1"/>
    <property type="molecule type" value="Genomic_DNA"/>
</dbReference>
<dbReference type="Pfam" id="PF25610">
    <property type="entry name" value="HR1_TOCA"/>
    <property type="match status" value="1"/>
</dbReference>
<dbReference type="RefSeq" id="XP_003107057.1">
    <property type="nucleotide sequence ID" value="XM_003107009.1"/>
</dbReference>
<dbReference type="EMBL" id="WUAV01000006">
    <property type="protein sequence ID" value="KAF1745851.1"/>
    <property type="molecule type" value="Genomic_DNA"/>
</dbReference>
<feature type="domain" description="F-BAR" evidence="20">
    <location>
        <begin position="59"/>
        <end position="324"/>
    </location>
</feature>
<dbReference type="SMART" id="SM00326">
    <property type="entry name" value="SH3"/>
    <property type="match status" value="1"/>
</dbReference>
<dbReference type="HOGENOM" id="CLU_023320_2_0_1"/>
<dbReference type="PANTHER" id="PTHR15735:SF12">
    <property type="entry name" value="CDC42-INTERACTING PROTEIN 4, ISOFORM B"/>
    <property type="match status" value="1"/>
</dbReference>
<feature type="region of interest" description="Disordered" evidence="18">
    <location>
        <begin position="376"/>
        <end position="413"/>
    </location>
</feature>
<evidence type="ECO:0000256" key="2">
    <source>
        <dbReference type="ARBA" id="ARBA00004282"/>
    </source>
</evidence>
<organism evidence="24">
    <name type="scientific">Caenorhabditis remanei</name>
    <name type="common">Caenorhabditis vulgaris</name>
    <dbReference type="NCBI Taxonomy" id="31234"/>
    <lineage>
        <taxon>Eukaryota</taxon>
        <taxon>Metazoa</taxon>
        <taxon>Ecdysozoa</taxon>
        <taxon>Nematoda</taxon>
        <taxon>Chromadorea</taxon>
        <taxon>Rhabditida</taxon>
        <taxon>Rhabditina</taxon>
        <taxon>Rhabditomorpha</taxon>
        <taxon>Rhabditoidea</taxon>
        <taxon>Rhabditidae</taxon>
        <taxon>Peloderinae</taxon>
        <taxon>Caenorhabditis</taxon>
    </lineage>
</organism>
<dbReference type="PROSITE" id="PS51741">
    <property type="entry name" value="F_BAR"/>
    <property type="match status" value="1"/>
</dbReference>
<dbReference type="GO" id="GO:0007165">
    <property type="term" value="P:signal transduction"/>
    <property type="evidence" value="ECO:0007669"/>
    <property type="project" value="InterPro"/>
</dbReference>
<keyword evidence="24" id="KW-1185">Reference proteome</keyword>
<dbReference type="GeneID" id="9809501"/>
<dbReference type="GO" id="GO:0005886">
    <property type="term" value="C:plasma membrane"/>
    <property type="evidence" value="ECO:0007669"/>
    <property type="project" value="UniProtKB-SubCell"/>
</dbReference>
<dbReference type="CDD" id="cd11911">
    <property type="entry name" value="SH3_CIP4-like"/>
    <property type="match status" value="1"/>
</dbReference>
<feature type="compositionally biased region" description="Low complexity" evidence="18">
    <location>
        <begin position="501"/>
        <end position="526"/>
    </location>
</feature>
<evidence type="ECO:0000256" key="16">
    <source>
        <dbReference type="PROSITE-ProRule" id="PRU01077"/>
    </source>
</evidence>
<dbReference type="OrthoDB" id="8783038at2759"/>
<dbReference type="InterPro" id="IPR001060">
    <property type="entry name" value="FCH_dom"/>
</dbReference>
<gene>
    <name evidence="22" type="primary">Cre-toca-1</name>
    <name evidence="22" type="ORF">CRE_17055</name>
    <name evidence="23" type="ORF">GCK72_022298</name>
</gene>
<evidence type="ECO:0000256" key="10">
    <source>
        <dbReference type="ARBA" id="ARBA00022753"/>
    </source>
</evidence>
<keyword evidence="13" id="KW-0472">Membrane</keyword>
<dbReference type="InterPro" id="IPR011072">
    <property type="entry name" value="HR1_rho-bd"/>
</dbReference>
<evidence type="ECO:0000256" key="8">
    <source>
        <dbReference type="ARBA" id="ARBA00022490"/>
    </source>
</evidence>
<evidence type="ECO:0000256" key="6">
    <source>
        <dbReference type="ARBA" id="ARBA00022443"/>
    </source>
</evidence>
<dbReference type="AlphaFoldDB" id="E3M9X1"/>
<feature type="domain" description="SH3" evidence="19">
    <location>
        <begin position="576"/>
        <end position="638"/>
    </location>
</feature>
<feature type="coiled-coil region" evidence="17">
    <location>
        <begin position="173"/>
        <end position="235"/>
    </location>
</feature>
<keyword evidence="11" id="KW-0965">Cell junction</keyword>
<evidence type="ECO:0000256" key="4">
    <source>
        <dbReference type="ARBA" id="ARBA00004541"/>
    </source>
</evidence>
<dbReference type="GO" id="GO:0055037">
    <property type="term" value="C:recycling endosome"/>
    <property type="evidence" value="ECO:0007669"/>
    <property type="project" value="UniProtKB-SubCell"/>
</dbReference>
<dbReference type="Gene3D" id="6.10.140.470">
    <property type="match status" value="1"/>
</dbReference>
<comment type="similarity">
    <text evidence="5">Belongs to the FNBP1 family.</text>
</comment>
<evidence type="ECO:0000256" key="17">
    <source>
        <dbReference type="SAM" id="Coils"/>
    </source>
</evidence>
<dbReference type="GO" id="GO:0032956">
    <property type="term" value="P:regulation of actin cytoskeleton organization"/>
    <property type="evidence" value="ECO:0007669"/>
    <property type="project" value="EnsemblMetazoa"/>
</dbReference>
<evidence type="ECO:0000313" key="24">
    <source>
        <dbReference type="Proteomes" id="UP000008281"/>
    </source>
</evidence>
<dbReference type="GO" id="GO:0006897">
    <property type="term" value="P:endocytosis"/>
    <property type="evidence" value="ECO:0007669"/>
    <property type="project" value="UniProtKB-KW"/>
</dbReference>
<proteinExistence type="inferred from homology"/>
<dbReference type="InterPro" id="IPR001452">
    <property type="entry name" value="SH3_domain"/>
</dbReference>
<dbReference type="FunFam" id="1.20.1270.60:FF:000060">
    <property type="entry name" value="Actin polymerization protein Bzz1"/>
    <property type="match status" value="1"/>
</dbReference>
<dbReference type="GO" id="GO:1904703">
    <property type="term" value="P:negative regulation of protein localization to adherens junction"/>
    <property type="evidence" value="ECO:0007669"/>
    <property type="project" value="EnsemblMetazoa"/>
</dbReference>
<dbReference type="OMA" id="YADGWWE"/>
<reference evidence="22" key="1">
    <citation type="submission" date="2007-07" db="EMBL/GenBank/DDBJ databases">
        <title>PCAP assembly of the Caenorhabditis remanei genome.</title>
        <authorList>
            <consortium name="The Caenorhabditis remanei Sequencing Consortium"/>
            <person name="Wilson R.K."/>
        </authorList>
    </citation>
    <scope>NUCLEOTIDE SEQUENCE [LARGE SCALE GENOMIC DNA]</scope>
    <source>
        <strain evidence="22">PB4641</strain>
    </source>
</reference>
<evidence type="ECO:0000256" key="3">
    <source>
        <dbReference type="ARBA" id="ARBA00004413"/>
    </source>
</evidence>
<name>E3M9X1_CAERE</name>
<dbReference type="PROSITE" id="PS50002">
    <property type="entry name" value="SH3"/>
    <property type="match status" value="1"/>
</dbReference>
<evidence type="ECO:0000256" key="12">
    <source>
        <dbReference type="ARBA" id="ARBA00023054"/>
    </source>
</evidence>
<dbReference type="PANTHER" id="PTHR15735">
    <property type="entry name" value="FCH AND DOUBLE SH3 DOMAINS PROTEIN"/>
    <property type="match status" value="1"/>
</dbReference>
<evidence type="ECO:0000256" key="9">
    <source>
        <dbReference type="ARBA" id="ARBA00022583"/>
    </source>
</evidence>
<evidence type="ECO:0000256" key="1">
    <source>
        <dbReference type="ARBA" id="ARBA00004172"/>
    </source>
</evidence>
<keyword evidence="10" id="KW-0967">Endosome</keyword>
<evidence type="ECO:0000259" key="21">
    <source>
        <dbReference type="PROSITE" id="PS51860"/>
    </source>
</evidence>
<dbReference type="eggNOG" id="KOG3565">
    <property type="taxonomic scope" value="Eukaryota"/>
</dbReference>
<evidence type="ECO:0000256" key="13">
    <source>
        <dbReference type="ARBA" id="ARBA00023136"/>
    </source>
</evidence>
<evidence type="ECO:0000313" key="22">
    <source>
        <dbReference type="EMBL" id="EFO96897.1"/>
    </source>
</evidence>
<dbReference type="SUPFAM" id="SSF50044">
    <property type="entry name" value="SH3-domain"/>
    <property type="match status" value="1"/>
</dbReference>
<evidence type="ECO:0000259" key="20">
    <source>
        <dbReference type="PROSITE" id="PS51741"/>
    </source>
</evidence>
<keyword evidence="14" id="KW-0968">Cytoplasmic vesicle</keyword>
<evidence type="ECO:0000256" key="14">
    <source>
        <dbReference type="ARBA" id="ARBA00023329"/>
    </source>
</evidence>
<dbReference type="CDD" id="cd11619">
    <property type="entry name" value="HR1_CIP4-like"/>
    <property type="match status" value="1"/>
</dbReference>
<keyword evidence="12 16" id="KW-0175">Coiled coil</keyword>
<evidence type="ECO:0000256" key="15">
    <source>
        <dbReference type="PROSITE-ProRule" id="PRU00192"/>
    </source>
</evidence>
<dbReference type="Proteomes" id="UP000483820">
    <property type="component" value="Chromosome X"/>
</dbReference>
<keyword evidence="6 15" id="KW-0728">SH3 domain</keyword>
<dbReference type="Pfam" id="PF00611">
    <property type="entry name" value="FCH"/>
    <property type="match status" value="1"/>
</dbReference>
<evidence type="ECO:0000313" key="23">
    <source>
        <dbReference type="EMBL" id="KAF1745851.1"/>
    </source>
</evidence>
<evidence type="ECO:0000256" key="5">
    <source>
        <dbReference type="ARBA" id="ARBA00009426"/>
    </source>
</evidence>
<sequence length="642" mass="71063">MTTSSSSSHRMTAYDMFRSGRDTVRLSRASMVDLFHSAFASNNNNDNLNYNGHGYQGDSASDKIYWSKDQMSNLNDEAGKGIETMDRTGSLAKELAVIQQEFASKLKALHKKHYWKMKNENELINSLSCNRGFNEMVDGLIPIAVQHESIAENLKTNVIPFANQKATEYRLARKQMETDNNNIHKQLNAAVNEMVKANKEYGKTFKETEAAMLKYAKAEKNMEISRLELEKTKNNYQVKCGMLEESKQTYAAMTHKANEEQAAHFDKKLPQLLENYKKLHFNRIIDTVELFNKVVEAEASVISIIASCHNDMRHNIAKIDPVRDANLVVENLKSGHPRPAPFAFEDMGNPKTFLAGGGGGSIETIDSTLKKGTLLGKKDGKGVARKQSMHQKFFGSGNNDKKDTGDYGTLPPQQRARKLQAKISELEKEKATSAQSLEGVMKMQNAYRENPKLGNPAVCEPQIAQYGKEIEALNNQIQKFHIQLDEVNSQLIGSGGGFSASSIGGSDTPPSIRSVSSASSGVTSRVNTINDGRRAANGGSERRESTSGSDNDPTTNGNGNGIRDEMYEELSNPPNPIIGEGIAQFAFDGAQDGAIRMDSNEKLWIIEKDEGDGWTRVRKCDNSADGFVPSSYLKIQYYTSQC</sequence>
<dbReference type="GO" id="GO:0005911">
    <property type="term" value="C:cell-cell junction"/>
    <property type="evidence" value="ECO:0007669"/>
    <property type="project" value="EnsemblMetazoa"/>
</dbReference>
<feature type="region of interest" description="Disordered" evidence="18">
    <location>
        <begin position="501"/>
        <end position="572"/>
    </location>
</feature>
<comment type="subcellular location">
    <subcellularLocation>
        <location evidence="2">Cell junction</location>
    </subcellularLocation>
    <subcellularLocation>
        <location evidence="3">Cell membrane</location>
        <topology evidence="3">Peripheral membrane protein</topology>
        <orientation evidence="3">Cytoplasmic side</orientation>
    </subcellularLocation>
    <subcellularLocation>
        <location evidence="4">Cytoplasmic vesicle</location>
    </subcellularLocation>
    <subcellularLocation>
        <location evidence="1">Recycling endosome</location>
    </subcellularLocation>
</comment>
<evidence type="ECO:0000313" key="25">
    <source>
        <dbReference type="Proteomes" id="UP000483820"/>
    </source>
</evidence>
<dbReference type="FunFam" id="2.30.30.40:FF:000203">
    <property type="entry name" value="Cdc42-interacting protein 4, isoform F"/>
    <property type="match status" value="1"/>
</dbReference>
<evidence type="ECO:0000259" key="19">
    <source>
        <dbReference type="PROSITE" id="PS50002"/>
    </source>
</evidence>
<evidence type="ECO:0000256" key="7">
    <source>
        <dbReference type="ARBA" id="ARBA00022475"/>
    </source>
</evidence>
<dbReference type="Pfam" id="PF00018">
    <property type="entry name" value="SH3_1"/>
    <property type="match status" value="1"/>
</dbReference>
<dbReference type="GO" id="GO:2000370">
    <property type="term" value="P:positive regulation of clathrin-dependent endocytosis"/>
    <property type="evidence" value="ECO:0007669"/>
    <property type="project" value="EnsemblMetazoa"/>
</dbReference>
<dbReference type="InterPro" id="IPR057870">
    <property type="entry name" value="HR1_TOCA"/>
</dbReference>